<dbReference type="OrthoDB" id="10249562at2759"/>
<dbReference type="InterPro" id="IPR006677">
    <property type="entry name" value="tRNA_intron_Endonuc_cat-like"/>
</dbReference>
<dbReference type="Proteomes" id="UP000799767">
    <property type="component" value="Unassembled WGS sequence"/>
</dbReference>
<dbReference type="InterPro" id="IPR016589">
    <property type="entry name" value="tRNA_splic_SEN2"/>
</dbReference>
<feature type="compositionally biased region" description="Acidic residues" evidence="8">
    <location>
        <begin position="274"/>
        <end position="286"/>
    </location>
</feature>
<reference evidence="10" key="1">
    <citation type="journal article" date="2020" name="Stud. Mycol.">
        <title>101 Dothideomycetes genomes: a test case for predicting lifestyles and emergence of pathogens.</title>
        <authorList>
            <person name="Haridas S."/>
            <person name="Albert R."/>
            <person name="Binder M."/>
            <person name="Bloem J."/>
            <person name="Labutti K."/>
            <person name="Salamov A."/>
            <person name="Andreopoulos B."/>
            <person name="Baker S."/>
            <person name="Barry K."/>
            <person name="Bills G."/>
            <person name="Bluhm B."/>
            <person name="Cannon C."/>
            <person name="Castanera R."/>
            <person name="Culley D."/>
            <person name="Daum C."/>
            <person name="Ezra D."/>
            <person name="Gonzalez J."/>
            <person name="Henrissat B."/>
            <person name="Kuo A."/>
            <person name="Liang C."/>
            <person name="Lipzen A."/>
            <person name="Lutzoni F."/>
            <person name="Magnuson J."/>
            <person name="Mondo S."/>
            <person name="Nolan M."/>
            <person name="Ohm R."/>
            <person name="Pangilinan J."/>
            <person name="Park H.-J."/>
            <person name="Ramirez L."/>
            <person name="Alfaro M."/>
            <person name="Sun H."/>
            <person name="Tritt A."/>
            <person name="Yoshinaga Y."/>
            <person name="Zwiers L.-H."/>
            <person name="Turgeon B."/>
            <person name="Goodwin S."/>
            <person name="Spatafora J."/>
            <person name="Crous P."/>
            <person name="Grigoriev I."/>
        </authorList>
    </citation>
    <scope>NUCLEOTIDE SEQUENCE</scope>
    <source>
        <strain evidence="10">CBS 113389</strain>
    </source>
</reference>
<evidence type="ECO:0000256" key="1">
    <source>
        <dbReference type="ARBA" id="ARBA00008078"/>
    </source>
</evidence>
<dbReference type="CDD" id="cd22363">
    <property type="entry name" value="tRNA-intron_lyase_C"/>
    <property type="match status" value="1"/>
</dbReference>
<keyword evidence="3" id="KW-0819">tRNA processing</keyword>
<dbReference type="GO" id="GO:0000379">
    <property type="term" value="P:tRNA-type intron splice site recognition and cleavage"/>
    <property type="evidence" value="ECO:0007669"/>
    <property type="project" value="TreeGrafter"/>
</dbReference>
<feature type="region of interest" description="Disordered" evidence="8">
    <location>
        <begin position="174"/>
        <end position="202"/>
    </location>
</feature>
<organism evidence="10 11">
    <name type="scientific">Neohortaea acidophila</name>
    <dbReference type="NCBI Taxonomy" id="245834"/>
    <lineage>
        <taxon>Eukaryota</taxon>
        <taxon>Fungi</taxon>
        <taxon>Dikarya</taxon>
        <taxon>Ascomycota</taxon>
        <taxon>Pezizomycotina</taxon>
        <taxon>Dothideomycetes</taxon>
        <taxon>Dothideomycetidae</taxon>
        <taxon>Mycosphaerellales</taxon>
        <taxon>Teratosphaeriaceae</taxon>
        <taxon>Neohortaea</taxon>
    </lineage>
</organism>
<dbReference type="GO" id="GO:0000213">
    <property type="term" value="F:tRNA-intron lyase activity"/>
    <property type="evidence" value="ECO:0007669"/>
    <property type="project" value="UniProtKB-EC"/>
</dbReference>
<comment type="catalytic activity">
    <reaction evidence="6">
        <text>pretRNA = a 3'-half-tRNA molecule with a 5'-OH end + a 5'-half-tRNA molecule with a 2',3'-cyclic phosphate end + an intron with a 2',3'-cyclic phosphate and a 5'-hydroxyl terminus.</text>
        <dbReference type="EC" id="4.6.1.16"/>
    </reaction>
</comment>
<evidence type="ECO:0000256" key="6">
    <source>
        <dbReference type="ARBA" id="ARBA00034031"/>
    </source>
</evidence>
<dbReference type="GeneID" id="54474572"/>
<accession>A0A6A6PT91</accession>
<dbReference type="AlphaFoldDB" id="A0A6A6PT91"/>
<name>A0A6A6PT91_9PEZI</name>
<keyword evidence="11" id="KW-1185">Reference proteome</keyword>
<evidence type="ECO:0000256" key="3">
    <source>
        <dbReference type="ARBA" id="ARBA00022694"/>
    </source>
</evidence>
<evidence type="ECO:0000256" key="7">
    <source>
        <dbReference type="PIRSR" id="PIRSR011789-1"/>
    </source>
</evidence>
<keyword evidence="4" id="KW-0456">Lyase</keyword>
<evidence type="ECO:0000256" key="4">
    <source>
        <dbReference type="ARBA" id="ARBA00023239"/>
    </source>
</evidence>
<dbReference type="GO" id="GO:0000214">
    <property type="term" value="C:tRNA-intron endonuclease complex"/>
    <property type="evidence" value="ECO:0007669"/>
    <property type="project" value="InterPro"/>
</dbReference>
<feature type="active site" evidence="7">
    <location>
        <position position="396"/>
    </location>
</feature>
<dbReference type="GO" id="GO:0003676">
    <property type="term" value="F:nucleic acid binding"/>
    <property type="evidence" value="ECO:0007669"/>
    <property type="project" value="InterPro"/>
</dbReference>
<proteinExistence type="inferred from homology"/>
<feature type="domain" description="tRNA intron endonuclease catalytic" evidence="9">
    <location>
        <begin position="366"/>
        <end position="460"/>
    </location>
</feature>
<dbReference type="SUPFAM" id="SSF53032">
    <property type="entry name" value="tRNA-intron endonuclease catalytic domain-like"/>
    <property type="match status" value="1"/>
</dbReference>
<feature type="region of interest" description="Disordered" evidence="8">
    <location>
        <begin position="1"/>
        <end position="32"/>
    </location>
</feature>
<sequence>MSVPSGANGSPSDAKTASTQPGKRSQKAKARRRNLAIHAKPLPLETHPLPAFHPSNPISLLRLCYAWISDALFSPTSHPARDFVGYFSPETRSVHVTDPRCARILWQMGFFGKGTLSRSEPSWLKREEARVREQRMKPKGRLAAEDWTNVRREERRMFKLERARLEKEKIERQRLIEAGDLPPDEEEESTELTAEPPPEDIPKLTTEITVDAPVVGGHVTPPMDLQNGHINGDSKRLRPTLNGTLLPAHDLASQPSSPLIVRSPQPFPGPKTVEEEEAAEEDEEEESRGRAIENQEHLQLTFEEAFFLVYALGVLTIHPAKRRDLSPLSVKFKPQPYSTIDLLELFCQYSSFPPQDTVWISPDEQFLLNYVAYHHFRSLGWVVRPGQKFGVDYLIYQGGPVIAHAEFAVLIVPAYTDRYWNTPGGRARRRVYEEKDWWQLHCTNRVQSRVLKTLVLCYIDIPSELDMDFDDVIDVGKLMRSYKVREFVVRRWLPNRSRD</sequence>
<dbReference type="Pfam" id="PF01974">
    <property type="entry name" value="tRNA_int_endo"/>
    <property type="match status" value="1"/>
</dbReference>
<dbReference type="InterPro" id="IPR006676">
    <property type="entry name" value="tRNA_splic"/>
</dbReference>
<evidence type="ECO:0000256" key="8">
    <source>
        <dbReference type="SAM" id="MobiDB-lite"/>
    </source>
</evidence>
<protein>
    <recommendedName>
        <fullName evidence="2">tRNA-intron lyase</fullName>
        <ecNumber evidence="2">4.6.1.16</ecNumber>
    </recommendedName>
    <alternativeName>
        <fullName evidence="5">tRNA-intron endonuclease Sen2</fullName>
    </alternativeName>
</protein>
<evidence type="ECO:0000256" key="2">
    <source>
        <dbReference type="ARBA" id="ARBA00012573"/>
    </source>
</evidence>
<dbReference type="PANTHER" id="PTHR21227">
    <property type="entry name" value="TRNA-SPLICING ENDONUCLEASE SUBUNIT SEN2"/>
    <property type="match status" value="1"/>
</dbReference>
<evidence type="ECO:0000313" key="10">
    <source>
        <dbReference type="EMBL" id="KAF2483328.1"/>
    </source>
</evidence>
<dbReference type="GO" id="GO:0005737">
    <property type="term" value="C:cytoplasm"/>
    <property type="evidence" value="ECO:0007669"/>
    <property type="project" value="TreeGrafter"/>
</dbReference>
<dbReference type="PANTHER" id="PTHR21227:SF0">
    <property type="entry name" value="TRNA-SPLICING ENDONUCLEASE SUBUNIT SEN2"/>
    <property type="match status" value="1"/>
</dbReference>
<feature type="compositionally biased region" description="Polar residues" evidence="8">
    <location>
        <begin position="1"/>
        <end position="23"/>
    </location>
</feature>
<feature type="active site" evidence="7">
    <location>
        <position position="404"/>
    </location>
</feature>
<dbReference type="Gene3D" id="3.40.1350.10">
    <property type="match status" value="1"/>
</dbReference>
<dbReference type="EMBL" id="MU001635">
    <property type="protein sequence ID" value="KAF2483328.1"/>
    <property type="molecule type" value="Genomic_DNA"/>
</dbReference>
<dbReference type="InterPro" id="IPR011856">
    <property type="entry name" value="tRNA_endonuc-like_dom_sf"/>
</dbReference>
<evidence type="ECO:0000256" key="5">
    <source>
        <dbReference type="ARBA" id="ARBA00032432"/>
    </source>
</evidence>
<gene>
    <name evidence="10" type="ORF">BDY17DRAFT_297269</name>
</gene>
<dbReference type="EC" id="4.6.1.16" evidence="2"/>
<feature type="active site" evidence="7">
    <location>
        <position position="452"/>
    </location>
</feature>
<dbReference type="PIRSF" id="PIRSF011789">
    <property type="entry name" value="tRNA_splic_SEN2"/>
    <property type="match status" value="1"/>
</dbReference>
<dbReference type="RefSeq" id="XP_033589898.1">
    <property type="nucleotide sequence ID" value="XM_033733570.1"/>
</dbReference>
<feature type="region of interest" description="Disordered" evidence="8">
    <location>
        <begin position="220"/>
        <end position="291"/>
    </location>
</feature>
<comment type="similarity">
    <text evidence="1">Belongs to the tRNA-intron endonuclease family.</text>
</comment>
<evidence type="ECO:0000313" key="11">
    <source>
        <dbReference type="Proteomes" id="UP000799767"/>
    </source>
</evidence>
<evidence type="ECO:0000259" key="9">
    <source>
        <dbReference type="Pfam" id="PF01974"/>
    </source>
</evidence>
<dbReference type="InterPro" id="IPR036167">
    <property type="entry name" value="tRNA_intron_Endo_cat-like_sf"/>
</dbReference>